<reference evidence="3" key="1">
    <citation type="submission" date="2014-09" db="EMBL/GenBank/DDBJ databases">
        <authorList>
            <person name="Magalhaes I.L.F."/>
            <person name="Oliveira U."/>
            <person name="Santos F.R."/>
            <person name="Vidigal T.H.D.A."/>
            <person name="Brescovit A.D."/>
            <person name="Santos A.J."/>
        </authorList>
    </citation>
    <scope>NUCLEOTIDE SEQUENCE</scope>
    <source>
        <tissue evidence="3">Shoot tissue taken approximately 20 cm above the soil surface</tissue>
    </source>
</reference>
<accession>A0A0A9GBI9</accession>
<keyword evidence="2" id="KW-0472">Membrane</keyword>
<evidence type="ECO:0000313" key="3">
    <source>
        <dbReference type="EMBL" id="JAE21857.1"/>
    </source>
</evidence>
<evidence type="ECO:0000256" key="2">
    <source>
        <dbReference type="SAM" id="Phobius"/>
    </source>
</evidence>
<reference evidence="3" key="2">
    <citation type="journal article" date="2015" name="Data Brief">
        <title>Shoot transcriptome of the giant reed, Arundo donax.</title>
        <authorList>
            <person name="Barrero R.A."/>
            <person name="Guerrero F.D."/>
            <person name="Moolhuijzen P."/>
            <person name="Goolsby J.A."/>
            <person name="Tidwell J."/>
            <person name="Bellgard S.E."/>
            <person name="Bellgard M.I."/>
        </authorList>
    </citation>
    <scope>NUCLEOTIDE SEQUENCE</scope>
    <source>
        <tissue evidence="3">Shoot tissue taken approximately 20 cm above the soil surface</tissue>
    </source>
</reference>
<keyword evidence="2" id="KW-1133">Transmembrane helix</keyword>
<evidence type="ECO:0000256" key="1">
    <source>
        <dbReference type="SAM" id="MobiDB-lite"/>
    </source>
</evidence>
<feature type="region of interest" description="Disordered" evidence="1">
    <location>
        <begin position="50"/>
        <end position="74"/>
    </location>
</feature>
<dbReference type="AlphaFoldDB" id="A0A0A9GBI9"/>
<organism evidence="3">
    <name type="scientific">Arundo donax</name>
    <name type="common">Giant reed</name>
    <name type="synonym">Donax arundinaceus</name>
    <dbReference type="NCBI Taxonomy" id="35708"/>
    <lineage>
        <taxon>Eukaryota</taxon>
        <taxon>Viridiplantae</taxon>
        <taxon>Streptophyta</taxon>
        <taxon>Embryophyta</taxon>
        <taxon>Tracheophyta</taxon>
        <taxon>Spermatophyta</taxon>
        <taxon>Magnoliopsida</taxon>
        <taxon>Liliopsida</taxon>
        <taxon>Poales</taxon>
        <taxon>Poaceae</taxon>
        <taxon>PACMAD clade</taxon>
        <taxon>Arundinoideae</taxon>
        <taxon>Arundineae</taxon>
        <taxon>Arundo</taxon>
    </lineage>
</organism>
<sequence>MATRQLLNALKLSCRTLKHVGGACSSSLSSPTENAYTRLLIDEQVAGDCGAQRNDADDHDADEEEEKEVQEDEVGAELDDLDRLCRMILGRMALKMLCLECFLPAAAAVAVEGLLWAACLAV</sequence>
<proteinExistence type="predicted"/>
<feature type="transmembrane region" description="Helical" evidence="2">
    <location>
        <begin position="96"/>
        <end position="118"/>
    </location>
</feature>
<keyword evidence="2" id="KW-0812">Transmembrane</keyword>
<name>A0A0A9GBI9_ARUDO</name>
<feature type="compositionally biased region" description="Acidic residues" evidence="1">
    <location>
        <begin position="57"/>
        <end position="74"/>
    </location>
</feature>
<dbReference type="EMBL" id="GBRH01176039">
    <property type="protein sequence ID" value="JAE21857.1"/>
    <property type="molecule type" value="Transcribed_RNA"/>
</dbReference>
<protein>
    <submittedName>
        <fullName evidence="3">Uncharacterized protein</fullName>
    </submittedName>
</protein>